<dbReference type="Proteomes" id="UP000182975">
    <property type="component" value="Unassembled WGS sequence"/>
</dbReference>
<dbReference type="EMBL" id="FOEC01000002">
    <property type="protein sequence ID" value="SEO50878.1"/>
    <property type="molecule type" value="Genomic_DNA"/>
</dbReference>
<sequence>MLFRKRKKKDAKEASEVVESAVVSANSSVVVYGGDGNSASAGEQATAQQSVDSSAPEAAASVSQAPVSAAAPQAQPVAGESAQGAQPAAVGAEPAPAPAQAAQPTTATADPASAPAQATQPAVAASQGGQPVAVNAPQASQPAAANAVQPTSPVVVPMGEKVIPLASPGEAVVGSIASALAAEASAEPEQPQSAAPQGDAPVDAASWERVASIAQKLEHSPASNAELAGLAVELERIVARNVPSESTYAAQSSRAQGHDTTYAAQAATAKSLGSTYRAQVAHVEEPQEEPVSDQTEVIKPVTAAEEPVSQSAPAAEEVTEAQKQDASTDASEQQPAAAQAAAESAAPVQAVASAQQGAEAELPAQQAAATNQSGEAVKPAEAEPVAQQPSEGSALAQQSASQEAQSTAHSEGVLPDWAPSDDKAQELVDSFFNAPVDDDATSPFVIPRGQHVQTQEPLVFRGAMADAASGEQAPAAQPSAPVQETSVPTTESEQPSATPQAPAAEAPDAAPKAAEPLSPVVEAPAASEPAAKVPAEAESVAAAVEQPAASEPAPAAESHAPSGRVIKFESLGSAEVASLSSVLSEKPAEPASAEEVVENVPVAEVPIPDQVVQEVLGVSAPAPAEQETSEPEISFLEAEKSIGLSMSEMVELESLGEALKKQLNVAPADEPQEESVAPHAEKTIALESVPGLHLESVAEVLGRSAGEQAAPEPAQAEQVAVSTEQAAKPAPAEPEPRVMPSSLAADSASTGQAQEEAQSTDEPVQQADSASSSIAAASAAAGAFARSISEPLPRLRVNEDNVVSVAQDEPAVQAAASEAPAVEDDEIVKSLFAAEREAEAKKEAERAAQQAAAAVATEYEPKDGSFAISADQAAPAFAPDGTLASDALGEEVSIVSEEESPKPEEVAESVERERRRYAGFPEQEAAGALDSTEPRAANMPSFVYVTAPAFEPEQGTERPLNPSYERDRHAAADYEAERKAAELRNRAVERLIAEGSTLSYDTSFPPVDYDAFEEAPKKKKKKGKKDKDKKGKKKKGKKGKKMKKEKDKKRDKQNRDDDAPATFRQLYASRDGKLAIYEDAEGHIISVDTNRLS</sequence>
<organism evidence="2 3">
    <name type="scientific">Denitrobacterium detoxificans</name>
    <dbReference type="NCBI Taxonomy" id="79604"/>
    <lineage>
        <taxon>Bacteria</taxon>
        <taxon>Bacillati</taxon>
        <taxon>Actinomycetota</taxon>
        <taxon>Coriobacteriia</taxon>
        <taxon>Eggerthellales</taxon>
        <taxon>Eggerthellaceae</taxon>
        <taxon>Denitrobacterium</taxon>
    </lineage>
</organism>
<reference evidence="3" key="1">
    <citation type="submission" date="2016-10" db="EMBL/GenBank/DDBJ databases">
        <authorList>
            <person name="Varghese N."/>
        </authorList>
    </citation>
    <scope>NUCLEOTIDE SEQUENCE [LARGE SCALE GENOMIC DNA]</scope>
    <source>
        <strain evidence="3">DSM 21843</strain>
    </source>
</reference>
<gene>
    <name evidence="2" type="ORF">SAMN02910314_00388</name>
</gene>
<feature type="compositionally biased region" description="Low complexity" evidence="1">
    <location>
        <begin position="50"/>
        <end position="138"/>
    </location>
</feature>
<protein>
    <submittedName>
        <fullName evidence="2">Uncharacterized protein</fullName>
    </submittedName>
</protein>
<feature type="region of interest" description="Disordered" evidence="1">
    <location>
        <begin position="245"/>
        <end position="429"/>
    </location>
</feature>
<feature type="compositionally biased region" description="Basic residues" evidence="1">
    <location>
        <begin position="1030"/>
        <end position="1043"/>
    </location>
</feature>
<feature type="compositionally biased region" description="Basic and acidic residues" evidence="1">
    <location>
        <begin position="1044"/>
        <end position="1058"/>
    </location>
</feature>
<feature type="compositionally biased region" description="Low complexity" evidence="1">
    <location>
        <begin position="465"/>
        <end position="483"/>
    </location>
</feature>
<feature type="compositionally biased region" description="Polar residues" evidence="1">
    <location>
        <begin position="747"/>
        <end position="763"/>
    </location>
</feature>
<feature type="compositionally biased region" description="Basic and acidic residues" evidence="1">
    <location>
        <begin position="899"/>
        <end position="912"/>
    </location>
</feature>
<feature type="region of interest" description="Disordered" evidence="1">
    <location>
        <begin position="893"/>
        <end position="912"/>
    </location>
</feature>
<evidence type="ECO:0000313" key="2">
    <source>
        <dbReference type="EMBL" id="SEO50878.1"/>
    </source>
</evidence>
<feature type="compositionally biased region" description="Polar residues" evidence="1">
    <location>
        <begin position="484"/>
        <end position="494"/>
    </location>
</feature>
<feature type="region of interest" description="Disordered" evidence="1">
    <location>
        <begin position="32"/>
        <end position="138"/>
    </location>
</feature>
<name>A0A1H8QA41_9ACTN</name>
<feature type="compositionally biased region" description="Low complexity" evidence="1">
    <location>
        <begin position="495"/>
        <end position="561"/>
    </location>
</feature>
<dbReference type="RefSeq" id="WP_066663569.1">
    <property type="nucleotide sequence ID" value="NZ_CP011402.1"/>
</dbReference>
<evidence type="ECO:0000313" key="3">
    <source>
        <dbReference type="Proteomes" id="UP000182975"/>
    </source>
</evidence>
<accession>A0A1H8QA41</accession>
<dbReference type="AlphaFoldDB" id="A0A1H8QA41"/>
<feature type="compositionally biased region" description="Low complexity" evidence="1">
    <location>
        <begin position="767"/>
        <end position="776"/>
    </location>
</feature>
<feature type="region of interest" description="Disordered" evidence="1">
    <location>
        <begin position="181"/>
        <end position="203"/>
    </location>
</feature>
<keyword evidence="3" id="KW-1185">Reference proteome</keyword>
<feature type="region of interest" description="Disordered" evidence="1">
    <location>
        <begin position="947"/>
        <end position="977"/>
    </location>
</feature>
<feature type="compositionally biased region" description="Basic and acidic residues" evidence="1">
    <location>
        <begin position="964"/>
        <end position="977"/>
    </location>
</feature>
<feature type="region of interest" description="Disordered" evidence="1">
    <location>
        <begin position="459"/>
        <end position="561"/>
    </location>
</feature>
<evidence type="ECO:0000256" key="1">
    <source>
        <dbReference type="SAM" id="MobiDB-lite"/>
    </source>
</evidence>
<feature type="compositionally biased region" description="Polar residues" evidence="1">
    <location>
        <begin position="245"/>
        <end position="263"/>
    </location>
</feature>
<feature type="compositionally biased region" description="Low complexity" evidence="1">
    <location>
        <begin position="330"/>
        <end position="411"/>
    </location>
</feature>
<feature type="compositionally biased region" description="Polar residues" evidence="1">
    <location>
        <begin position="37"/>
        <end position="49"/>
    </location>
</feature>
<feature type="region of interest" description="Disordered" evidence="1">
    <location>
        <begin position="994"/>
        <end position="1065"/>
    </location>
</feature>
<feature type="region of interest" description="Disordered" evidence="1">
    <location>
        <begin position="703"/>
        <end position="776"/>
    </location>
</feature>
<feature type="compositionally biased region" description="Low complexity" evidence="1">
    <location>
        <begin position="707"/>
        <end position="730"/>
    </location>
</feature>
<feature type="compositionally biased region" description="Low complexity" evidence="1">
    <location>
        <begin position="181"/>
        <end position="197"/>
    </location>
</feature>
<proteinExistence type="predicted"/>